<dbReference type="InterPro" id="IPR022966">
    <property type="entry name" value="RNase_II/R_CS"/>
</dbReference>
<dbReference type="GO" id="GO:0006402">
    <property type="term" value="P:mRNA catabolic process"/>
    <property type="evidence" value="ECO:0007669"/>
    <property type="project" value="TreeGrafter"/>
</dbReference>
<evidence type="ECO:0000256" key="7">
    <source>
        <dbReference type="HAMAP-Rule" id="MF_01895"/>
    </source>
</evidence>
<dbReference type="EC" id="3.1.13.1" evidence="7"/>
<dbReference type="GO" id="GO:0003723">
    <property type="term" value="F:RNA binding"/>
    <property type="evidence" value="ECO:0007669"/>
    <property type="project" value="UniProtKB-UniRule"/>
</dbReference>
<dbReference type="PANTHER" id="PTHR23355:SF9">
    <property type="entry name" value="DIS3-LIKE EXONUCLEASE 2"/>
    <property type="match status" value="1"/>
</dbReference>
<evidence type="ECO:0000256" key="5">
    <source>
        <dbReference type="ARBA" id="ARBA00022839"/>
    </source>
</evidence>
<dbReference type="EMBL" id="SGBD01000005">
    <property type="protein sequence ID" value="RZD13965.1"/>
    <property type="molecule type" value="Genomic_DNA"/>
</dbReference>
<evidence type="ECO:0000313" key="9">
    <source>
        <dbReference type="EMBL" id="RZD13965.1"/>
    </source>
</evidence>
<comment type="subcellular location">
    <subcellularLocation>
        <location evidence="7">Cytoplasm</location>
    </subcellularLocation>
</comment>
<evidence type="ECO:0000256" key="4">
    <source>
        <dbReference type="ARBA" id="ARBA00022801"/>
    </source>
</evidence>
<comment type="similarity">
    <text evidence="7">Belongs to the RNR ribonuclease family. RNase R subfamily.</text>
</comment>
<dbReference type="Proteomes" id="UP000320813">
    <property type="component" value="Unassembled WGS sequence"/>
</dbReference>
<dbReference type="NCBIfam" id="TIGR00358">
    <property type="entry name" value="3_prime_RNase"/>
    <property type="match status" value="1"/>
</dbReference>
<gene>
    <name evidence="7 9" type="primary">rnr</name>
    <name evidence="9" type="ORF">EVJ47_08530</name>
</gene>
<dbReference type="Pfam" id="PF00575">
    <property type="entry name" value="S1"/>
    <property type="match status" value="1"/>
</dbReference>
<dbReference type="InterPro" id="IPR011805">
    <property type="entry name" value="RNase_R"/>
</dbReference>
<dbReference type="InterPro" id="IPR003029">
    <property type="entry name" value="S1_domain"/>
</dbReference>
<evidence type="ECO:0000256" key="6">
    <source>
        <dbReference type="ARBA" id="ARBA00022884"/>
    </source>
</evidence>
<evidence type="ECO:0000256" key="3">
    <source>
        <dbReference type="ARBA" id="ARBA00022722"/>
    </source>
</evidence>
<dbReference type="InterPro" id="IPR004476">
    <property type="entry name" value="RNase_II/RNase_R"/>
</dbReference>
<dbReference type="InterPro" id="IPR001900">
    <property type="entry name" value="RNase_II/R"/>
</dbReference>
<dbReference type="InterPro" id="IPR050180">
    <property type="entry name" value="RNR_Ribonuclease"/>
</dbReference>
<dbReference type="SUPFAM" id="SSF50249">
    <property type="entry name" value="Nucleic acid-binding proteins"/>
    <property type="match status" value="3"/>
</dbReference>
<proteinExistence type="inferred from homology"/>
<dbReference type="GO" id="GO:0005829">
    <property type="term" value="C:cytosol"/>
    <property type="evidence" value="ECO:0007669"/>
    <property type="project" value="TreeGrafter"/>
</dbReference>
<feature type="domain" description="S1 motif" evidence="8">
    <location>
        <begin position="680"/>
        <end position="761"/>
    </location>
</feature>
<dbReference type="PROSITE" id="PS01175">
    <property type="entry name" value="RIBONUCLEASE_II"/>
    <property type="match status" value="1"/>
</dbReference>
<keyword evidence="4 7" id="KW-0378">Hydrolase</keyword>
<keyword evidence="6 7" id="KW-0694">RNA-binding</keyword>
<sequence length="767" mass="87874">MKAVTKEDIVYLFSQKSDIPLSFTDIKHNLNITSAKMLSSAKNILDLMVKNGELILTKGEKYAYPQKLHLIQGKVLSKRRNYAFVSDNSGGGGDIFVKNSDIGDAIYGDTVILKIIPDNPYYLKKRKREKLKARGKFESRRGRVIRIIKRELKNFKAVVRVEKSIAILTPIAPEFDGSFYFDLHRFKDRDKLKTGAIVNAVLPDTNDFSSRTASVDKILGDIESRGTEEDIIVSKYDIYKVFDEAAVKELKKIPADFEENPAEDGGGERIDLTDLPFITIDGEDAKDFDDAVYLEGSEKDNNCKLYVAIADVSYFVGDGSYLDKEAFKRGNSTYFPGTVYPMLPEMLSNNLCSLLPKKNRFAMVCEMDIDSKGKITGTKIYKGSIKTFGRLTYNETCKYLTAGLEAGKARNDNEFNELDNKLSPIKDMLLNMKRLAEILRDKRIKNGGLDFDSLSGKVILNEDNEVISVIPEPRNFVHDLIEDFMIAANCAVARFIESKKVPSIYRVHEKPDEDKVKEFLKILKYFKFSFPEKLPEKVKDYQTMLNKLKETPLSSFLEQAFLRSMKIAVYSPVNSHHFGLALKSYTHFTSPIRRYADLMVHRILKWILYNDNGKGALGNSDNDKEVFSENRETGKMPSWLNHDNLKMISNVLSRREKLSTDAEREYSEFKKMQFLKKNSQKVYEGFITNVMNFGFFVDIAGFFIQGFVHVSTIADDYYEYNDNTKILKGRHSKKIFKMGDHVTVSIYSIDLLKHEIDLRFIEFYEDN</sequence>
<protein>
    <recommendedName>
        <fullName evidence="7">Ribonuclease R</fullName>
        <shortName evidence="7">RNase R</shortName>
        <ecNumber evidence="7">3.1.13.1</ecNumber>
    </recommendedName>
</protein>
<comment type="function">
    <text evidence="7">3'-5' exoribonuclease that releases 5'-nucleoside monophosphates and is involved in maturation of structured RNAs.</text>
</comment>
<evidence type="ECO:0000256" key="1">
    <source>
        <dbReference type="ARBA" id="ARBA00001849"/>
    </source>
</evidence>
<dbReference type="GO" id="GO:0008859">
    <property type="term" value="F:exoribonuclease II activity"/>
    <property type="evidence" value="ECO:0007669"/>
    <property type="project" value="UniProtKB-UniRule"/>
</dbReference>
<comment type="catalytic activity">
    <reaction evidence="1 7">
        <text>Exonucleolytic cleavage in the 3'- to 5'-direction to yield nucleoside 5'-phosphates.</text>
        <dbReference type="EC" id="3.1.13.1"/>
    </reaction>
</comment>
<dbReference type="Pfam" id="PF00773">
    <property type="entry name" value="RNB"/>
    <property type="match status" value="1"/>
</dbReference>
<organism evidence="9 10">
    <name type="scientific">Candidatus Acidulodesulfobacterium ferriphilum</name>
    <dbReference type="NCBI Taxonomy" id="2597223"/>
    <lineage>
        <taxon>Bacteria</taxon>
        <taxon>Deltaproteobacteria</taxon>
        <taxon>Candidatus Acidulodesulfobacterales</taxon>
        <taxon>Candidatus Acidulodesulfobacterium</taxon>
    </lineage>
</organism>
<evidence type="ECO:0000259" key="8">
    <source>
        <dbReference type="PROSITE" id="PS50126"/>
    </source>
</evidence>
<dbReference type="AlphaFoldDB" id="A0A519B9K5"/>
<evidence type="ECO:0000256" key="2">
    <source>
        <dbReference type="ARBA" id="ARBA00022490"/>
    </source>
</evidence>
<keyword evidence="2 7" id="KW-0963">Cytoplasm</keyword>
<dbReference type="HAMAP" id="MF_01895">
    <property type="entry name" value="RNase_R"/>
    <property type="match status" value="1"/>
</dbReference>
<keyword evidence="3 7" id="KW-0540">Nuclease</keyword>
<dbReference type="NCBIfam" id="TIGR02063">
    <property type="entry name" value="RNase_R"/>
    <property type="match status" value="1"/>
</dbReference>
<dbReference type="CDD" id="cd04471">
    <property type="entry name" value="S1_RNase_R"/>
    <property type="match status" value="1"/>
</dbReference>
<dbReference type="SMART" id="SM00955">
    <property type="entry name" value="RNB"/>
    <property type="match status" value="1"/>
</dbReference>
<name>A0A519B9K5_9DELT</name>
<evidence type="ECO:0000313" key="10">
    <source>
        <dbReference type="Proteomes" id="UP000320813"/>
    </source>
</evidence>
<reference evidence="9 10" key="1">
    <citation type="submission" date="2019-01" db="EMBL/GenBank/DDBJ databases">
        <title>Insights into ecological role of a new deltaproteobacterial order Candidatus Sinidesulfobacterales (Sva0485) by metagenomics and metatranscriptomics.</title>
        <authorList>
            <person name="Tan S."/>
            <person name="Liu J."/>
            <person name="Fang Y."/>
            <person name="Hedlund B.P."/>
            <person name="Lian Z.H."/>
            <person name="Huang L.Y."/>
            <person name="Li J.T."/>
            <person name="Huang L.N."/>
            <person name="Li W.J."/>
            <person name="Jiang H.C."/>
            <person name="Dong H.L."/>
            <person name="Shu W.S."/>
        </authorList>
    </citation>
    <scope>NUCLEOTIDE SEQUENCE [LARGE SCALE GENOMIC DNA]</scope>
    <source>
        <strain evidence="9">AP3</strain>
    </source>
</reference>
<dbReference type="PANTHER" id="PTHR23355">
    <property type="entry name" value="RIBONUCLEASE"/>
    <property type="match status" value="1"/>
</dbReference>
<comment type="caution">
    <text evidence="9">The sequence shown here is derived from an EMBL/GenBank/DDBJ whole genome shotgun (WGS) entry which is preliminary data.</text>
</comment>
<keyword evidence="5 7" id="KW-0269">Exonuclease</keyword>
<dbReference type="Gene3D" id="2.40.50.140">
    <property type="entry name" value="Nucleic acid-binding proteins"/>
    <property type="match status" value="2"/>
</dbReference>
<dbReference type="SMART" id="SM00316">
    <property type="entry name" value="S1"/>
    <property type="match status" value="2"/>
</dbReference>
<accession>A0A519B9K5</accession>
<dbReference type="InterPro" id="IPR012340">
    <property type="entry name" value="NA-bd_OB-fold"/>
</dbReference>
<dbReference type="PROSITE" id="PS50126">
    <property type="entry name" value="S1"/>
    <property type="match status" value="1"/>
</dbReference>